<dbReference type="GO" id="GO:0015823">
    <property type="term" value="P:phenylalanine transport"/>
    <property type="evidence" value="ECO:0007669"/>
    <property type="project" value="TreeGrafter"/>
</dbReference>
<dbReference type="EMBL" id="GGYP01005520">
    <property type="protein sequence ID" value="MDE50291.1"/>
    <property type="molecule type" value="Transcribed_RNA"/>
</dbReference>
<dbReference type="AlphaFoldDB" id="A0A6G1SC71"/>
<keyword evidence="2" id="KW-0472">Membrane</keyword>
<dbReference type="GO" id="GO:1903801">
    <property type="term" value="P:L-leucine import across plasma membrane"/>
    <property type="evidence" value="ECO:0007669"/>
    <property type="project" value="TreeGrafter"/>
</dbReference>
<evidence type="ECO:0000256" key="2">
    <source>
        <dbReference type="SAM" id="Phobius"/>
    </source>
</evidence>
<gene>
    <name evidence="4" type="primary">SLC3A2_1</name>
    <name evidence="5" type="synonym">SLC3A2_0</name>
    <name evidence="4" type="ORF">g.17301</name>
    <name evidence="5" type="ORF">g.17302</name>
</gene>
<dbReference type="EMBL" id="GGYP01003227">
    <property type="protein sequence ID" value="MDE47998.1"/>
    <property type="molecule type" value="Transcribed_RNA"/>
</dbReference>
<dbReference type="PANTHER" id="PTHR46673">
    <property type="entry name" value="4F2 CELL-SURFACE ANTIGEN HEAVY CHAIN"/>
    <property type="match status" value="1"/>
</dbReference>
<dbReference type="GO" id="GO:0015173">
    <property type="term" value="F:aromatic amino acid transmembrane transporter activity"/>
    <property type="evidence" value="ECO:0007669"/>
    <property type="project" value="TreeGrafter"/>
</dbReference>
<evidence type="ECO:0000313" key="4">
    <source>
        <dbReference type="EMBL" id="MDE47998.1"/>
    </source>
</evidence>
<keyword evidence="2" id="KW-0812">Transmembrane</keyword>
<organism evidence="4">
    <name type="scientific">Aceria tosichella</name>
    <name type="common">wheat curl mite</name>
    <dbReference type="NCBI Taxonomy" id="561515"/>
    <lineage>
        <taxon>Eukaryota</taxon>
        <taxon>Metazoa</taxon>
        <taxon>Ecdysozoa</taxon>
        <taxon>Arthropoda</taxon>
        <taxon>Chelicerata</taxon>
        <taxon>Arachnida</taxon>
        <taxon>Acari</taxon>
        <taxon>Acariformes</taxon>
        <taxon>Trombidiformes</taxon>
        <taxon>Prostigmata</taxon>
        <taxon>Eupodina</taxon>
        <taxon>Eriophyoidea</taxon>
        <taxon>Eriophyidae</taxon>
        <taxon>Eriophyinae</taxon>
        <taxon>Aceriini</taxon>
        <taxon>Aceria</taxon>
    </lineage>
</organism>
<evidence type="ECO:0000259" key="3">
    <source>
        <dbReference type="Pfam" id="PF16028"/>
    </source>
</evidence>
<dbReference type="PANTHER" id="PTHR46673:SF1">
    <property type="entry name" value="4F2 CELL-SURFACE ANTIGEN HEAVY CHAIN"/>
    <property type="match status" value="1"/>
</dbReference>
<evidence type="ECO:0000313" key="5">
    <source>
        <dbReference type="EMBL" id="MDE50291.1"/>
    </source>
</evidence>
<feature type="region of interest" description="Disordered" evidence="1">
    <location>
        <begin position="1"/>
        <end position="38"/>
    </location>
</feature>
<dbReference type="GO" id="GO:0016323">
    <property type="term" value="C:basolateral plasma membrane"/>
    <property type="evidence" value="ECO:0007669"/>
    <property type="project" value="TreeGrafter"/>
</dbReference>
<evidence type="ECO:0000256" key="1">
    <source>
        <dbReference type="SAM" id="MobiDB-lite"/>
    </source>
</evidence>
<dbReference type="InterPro" id="IPR042280">
    <property type="entry name" value="SLC3A2"/>
</dbReference>
<sequence>MDSSKDQSKEATSGKEINIDINGDPDSTAVKNMESDDGPRVGLTKDELMKYANEPFWVRLRNILFTTFWIVWVSILVAAIGYVINSPGCKVAMASAAEVAKTGATNATQAAIPKSGG</sequence>
<dbReference type="GO" id="GO:0015190">
    <property type="term" value="F:L-leucine transmembrane transporter activity"/>
    <property type="evidence" value="ECO:0007669"/>
    <property type="project" value="TreeGrafter"/>
</dbReference>
<feature type="transmembrane region" description="Helical" evidence="2">
    <location>
        <begin position="63"/>
        <end position="84"/>
    </location>
</feature>
<proteinExistence type="predicted"/>
<dbReference type="GO" id="GO:1904273">
    <property type="term" value="P:L-alanine import across plasma membrane"/>
    <property type="evidence" value="ECO:0007669"/>
    <property type="project" value="TreeGrafter"/>
</dbReference>
<feature type="compositionally biased region" description="Basic and acidic residues" evidence="1">
    <location>
        <begin position="1"/>
        <end position="13"/>
    </location>
</feature>
<protein>
    <submittedName>
        <fullName evidence="4">4F2 cell-surface antigen heavy chain</fullName>
    </submittedName>
</protein>
<dbReference type="GO" id="GO:0015180">
    <property type="term" value="F:L-alanine transmembrane transporter activity"/>
    <property type="evidence" value="ECO:0007669"/>
    <property type="project" value="TreeGrafter"/>
</dbReference>
<accession>A0A6G1SC71</accession>
<feature type="domain" description="Solute carrier family 3 member 2 N-terminal" evidence="3">
    <location>
        <begin position="33"/>
        <end position="93"/>
    </location>
</feature>
<name>A0A6G1SC71_9ACAR</name>
<dbReference type="InterPro" id="IPR031984">
    <property type="entry name" value="SLC3A2_N"/>
</dbReference>
<dbReference type="Pfam" id="PF16028">
    <property type="entry name" value="SLC3A2_N"/>
    <property type="match status" value="1"/>
</dbReference>
<reference evidence="4" key="1">
    <citation type="submission" date="2018-10" db="EMBL/GenBank/DDBJ databases">
        <title>Transcriptome assembly of Aceria tosichella (Wheat curl mite) Type 2.</title>
        <authorList>
            <person name="Scully E.D."/>
            <person name="Geib S.M."/>
            <person name="Palmer N.A."/>
            <person name="Gupta A.K."/>
            <person name="Sarath G."/>
            <person name="Tatineni S."/>
        </authorList>
    </citation>
    <scope>NUCLEOTIDE SEQUENCE</scope>
    <source>
        <strain evidence="4">LincolnNE</strain>
    </source>
</reference>
<dbReference type="GO" id="GO:0016324">
    <property type="term" value="C:apical plasma membrane"/>
    <property type="evidence" value="ECO:0007669"/>
    <property type="project" value="TreeGrafter"/>
</dbReference>
<keyword evidence="2" id="KW-1133">Transmembrane helix</keyword>